<dbReference type="PANTHER" id="PTHR11575">
    <property type="entry name" value="5'-NUCLEOTIDASE-RELATED"/>
    <property type="match status" value="1"/>
</dbReference>
<dbReference type="InterPro" id="IPR004843">
    <property type="entry name" value="Calcineurin-like_PHP"/>
</dbReference>
<gene>
    <name evidence="5" type="ORF">D9756_005700</name>
</gene>
<dbReference type="GO" id="GO:0016787">
    <property type="term" value="F:hydrolase activity"/>
    <property type="evidence" value="ECO:0007669"/>
    <property type="project" value="InterPro"/>
</dbReference>
<evidence type="ECO:0000313" key="5">
    <source>
        <dbReference type="EMBL" id="KAF5354820.1"/>
    </source>
</evidence>
<evidence type="ECO:0000256" key="1">
    <source>
        <dbReference type="ARBA" id="ARBA00006654"/>
    </source>
</evidence>
<dbReference type="Gene3D" id="3.60.21.10">
    <property type="match status" value="1"/>
</dbReference>
<keyword evidence="6" id="KW-1185">Reference proteome</keyword>
<dbReference type="Proteomes" id="UP000559027">
    <property type="component" value="Unassembled WGS sequence"/>
</dbReference>
<dbReference type="EMBL" id="JAACJO010000008">
    <property type="protein sequence ID" value="KAF5354820.1"/>
    <property type="molecule type" value="Genomic_DNA"/>
</dbReference>
<dbReference type="Pfam" id="PF02872">
    <property type="entry name" value="5_nucleotid_C"/>
    <property type="match status" value="1"/>
</dbReference>
<evidence type="ECO:0000259" key="4">
    <source>
        <dbReference type="Pfam" id="PF02872"/>
    </source>
</evidence>
<dbReference type="OrthoDB" id="10252235at2759"/>
<organism evidence="5 6">
    <name type="scientific">Leucocoprinus leucothites</name>
    <dbReference type="NCBI Taxonomy" id="201217"/>
    <lineage>
        <taxon>Eukaryota</taxon>
        <taxon>Fungi</taxon>
        <taxon>Dikarya</taxon>
        <taxon>Basidiomycota</taxon>
        <taxon>Agaricomycotina</taxon>
        <taxon>Agaricomycetes</taxon>
        <taxon>Agaricomycetidae</taxon>
        <taxon>Agaricales</taxon>
        <taxon>Agaricineae</taxon>
        <taxon>Agaricaceae</taxon>
        <taxon>Leucocoprinus</taxon>
    </lineage>
</organism>
<dbReference type="SUPFAM" id="SSF56300">
    <property type="entry name" value="Metallo-dependent phosphatases"/>
    <property type="match status" value="1"/>
</dbReference>
<dbReference type="Gene3D" id="3.90.780.10">
    <property type="entry name" value="5'-Nucleotidase, C-terminal domain"/>
    <property type="match status" value="1"/>
</dbReference>
<dbReference type="InterPro" id="IPR006179">
    <property type="entry name" value="5_nucleotidase/apyrase"/>
</dbReference>
<dbReference type="InterPro" id="IPR008334">
    <property type="entry name" value="5'-Nucleotdase_C"/>
</dbReference>
<evidence type="ECO:0000313" key="6">
    <source>
        <dbReference type="Proteomes" id="UP000559027"/>
    </source>
</evidence>
<dbReference type="Pfam" id="PF00149">
    <property type="entry name" value="Metallophos"/>
    <property type="match status" value="1"/>
</dbReference>
<reference evidence="5 6" key="1">
    <citation type="journal article" date="2020" name="ISME J.">
        <title>Uncovering the hidden diversity of litter-decomposition mechanisms in mushroom-forming fungi.</title>
        <authorList>
            <person name="Floudas D."/>
            <person name="Bentzer J."/>
            <person name="Ahren D."/>
            <person name="Johansson T."/>
            <person name="Persson P."/>
            <person name="Tunlid A."/>
        </authorList>
    </citation>
    <scope>NUCLEOTIDE SEQUENCE [LARGE SCALE GENOMIC DNA]</scope>
    <source>
        <strain evidence="5 6">CBS 146.42</strain>
    </source>
</reference>
<protein>
    <submittedName>
        <fullName evidence="5">Uncharacterized protein</fullName>
    </submittedName>
</protein>
<feature type="domain" description="5'-Nucleotidase C-terminal" evidence="4">
    <location>
        <begin position="278"/>
        <end position="451"/>
    </location>
</feature>
<comment type="similarity">
    <text evidence="1">Belongs to the 5'-nucleotidase family.</text>
</comment>
<dbReference type="GO" id="GO:0009166">
    <property type="term" value="P:nucleotide catabolic process"/>
    <property type="evidence" value="ECO:0007669"/>
    <property type="project" value="InterPro"/>
</dbReference>
<evidence type="ECO:0000256" key="2">
    <source>
        <dbReference type="ARBA" id="ARBA00022729"/>
    </source>
</evidence>
<evidence type="ECO:0000259" key="3">
    <source>
        <dbReference type="Pfam" id="PF00149"/>
    </source>
</evidence>
<dbReference type="InterPro" id="IPR036907">
    <property type="entry name" value="5'-Nucleotdase_C_sf"/>
</dbReference>
<sequence>MTTTLNIAHFNDVYQVSDQDIRVDGKKETIDVTKFATLLSDVASKWGDRADGHKEGLIVFSGDLFSPSIESSQTRGGHMPPIINALGVDVACPGNHEFDMGVPQLNKLIERTTFPWLFSNIVDTNTGTVPMPMKEVYVLERKGIKIGFVGLVEEEWIKPITGWPKNFKWLDMIEVGKKLSAKLRDPAGEYKCDIVIAVTHCYNPNSGTDFKEFTEVVLTLRDTPAGSIRKKVIQEIEGRRIVTRGDTPVNTVMKEIYDRELATMAAAKKDKVFITNVEIDTRIARTQESAIGNWVADCLRHSYDDALGKIGYSTVDGVLMSSGDMRGGFKPGHQATLGDLMSLLPYPDPVVVIEINASDFFSALENALSFWPKSNGRFPIMSGFRVSWDGSKPVGQRVLRVWLLEESTKLGKDGKPSLVDKEEVLRTSTRKYLLMVGEYIATGGDGYETLANKKFIITPENGQPKSALVRKFLLGAQFLNKQLQEKPEDRSPRAREVIDGMRKQSRPTKPRSGSLFDILSDTTDLVFDTADLVLDIVDDLIPAVLWSISAPLIIAAHLLGDEEDMGLLDPYERERTRRSGEDANLLDVNAAEKDAEKTIPVIQPVVDGRLQNVAGSA</sequence>
<accession>A0A8H5FYY1</accession>
<dbReference type="PANTHER" id="PTHR11575:SF48">
    <property type="entry name" value="5'-NUCLEOTIDASE"/>
    <property type="match status" value="1"/>
</dbReference>
<comment type="caution">
    <text evidence="5">The sequence shown here is derived from an EMBL/GenBank/DDBJ whole genome shotgun (WGS) entry which is preliminary data.</text>
</comment>
<dbReference type="SUPFAM" id="SSF55816">
    <property type="entry name" value="5'-nucleotidase (syn. UDP-sugar hydrolase), C-terminal domain"/>
    <property type="match status" value="1"/>
</dbReference>
<dbReference type="InterPro" id="IPR029052">
    <property type="entry name" value="Metallo-depent_PP-like"/>
</dbReference>
<feature type="domain" description="Calcineurin-like phosphoesterase" evidence="3">
    <location>
        <begin position="6"/>
        <end position="207"/>
    </location>
</feature>
<name>A0A8H5FYY1_9AGAR</name>
<proteinExistence type="inferred from homology"/>
<dbReference type="AlphaFoldDB" id="A0A8H5FYY1"/>
<keyword evidence="2" id="KW-0732">Signal</keyword>